<dbReference type="PRINTS" id="PR00974">
    <property type="entry name" value="RIBOSOMALS18"/>
</dbReference>
<dbReference type="InterPro" id="IPR036870">
    <property type="entry name" value="Ribosomal_bS18_sf"/>
</dbReference>
<reference evidence="6 7" key="1">
    <citation type="submission" date="2024-01" db="EMBL/GenBank/DDBJ databases">
        <title>A draft genome for a cacao thread blight-causing isolate of Paramarasmius palmivorus.</title>
        <authorList>
            <person name="Baruah I.K."/>
            <person name="Bukari Y."/>
            <person name="Amoako-Attah I."/>
            <person name="Meinhardt L.W."/>
            <person name="Bailey B.A."/>
            <person name="Cohen S.P."/>
        </authorList>
    </citation>
    <scope>NUCLEOTIDE SEQUENCE [LARGE SCALE GENOMIC DNA]</scope>
    <source>
        <strain evidence="6 7">GH-12</strain>
    </source>
</reference>
<gene>
    <name evidence="6" type="ORF">VNI00_001259</name>
</gene>
<dbReference type="AlphaFoldDB" id="A0AAW0E952"/>
<evidence type="ECO:0000256" key="3">
    <source>
        <dbReference type="ARBA" id="ARBA00023274"/>
    </source>
</evidence>
<keyword evidence="7" id="KW-1185">Reference proteome</keyword>
<name>A0AAW0E952_9AGAR</name>
<evidence type="ECO:0000313" key="7">
    <source>
        <dbReference type="Proteomes" id="UP001383192"/>
    </source>
</evidence>
<dbReference type="PANTHER" id="PTHR13479">
    <property type="entry name" value="30S RIBOSOMAL PROTEIN S18"/>
    <property type="match status" value="1"/>
</dbReference>
<dbReference type="GO" id="GO:0005763">
    <property type="term" value="C:mitochondrial small ribosomal subunit"/>
    <property type="evidence" value="ECO:0007669"/>
    <property type="project" value="TreeGrafter"/>
</dbReference>
<organism evidence="6 7">
    <name type="scientific">Paramarasmius palmivorus</name>
    <dbReference type="NCBI Taxonomy" id="297713"/>
    <lineage>
        <taxon>Eukaryota</taxon>
        <taxon>Fungi</taxon>
        <taxon>Dikarya</taxon>
        <taxon>Basidiomycota</taxon>
        <taxon>Agaricomycotina</taxon>
        <taxon>Agaricomycetes</taxon>
        <taxon>Agaricomycetidae</taxon>
        <taxon>Agaricales</taxon>
        <taxon>Marasmiineae</taxon>
        <taxon>Marasmiaceae</taxon>
        <taxon>Paramarasmius</taxon>
    </lineage>
</organism>
<dbReference type="SUPFAM" id="SSF46911">
    <property type="entry name" value="Ribosomal protein S18"/>
    <property type="match status" value="1"/>
</dbReference>
<evidence type="ECO:0000256" key="2">
    <source>
        <dbReference type="ARBA" id="ARBA00022980"/>
    </source>
</evidence>
<dbReference type="GO" id="GO:0070181">
    <property type="term" value="F:small ribosomal subunit rRNA binding"/>
    <property type="evidence" value="ECO:0007669"/>
    <property type="project" value="TreeGrafter"/>
</dbReference>
<evidence type="ECO:0000256" key="1">
    <source>
        <dbReference type="ARBA" id="ARBA00005589"/>
    </source>
</evidence>
<keyword evidence="3 5" id="KW-0687">Ribonucleoprotein</keyword>
<comment type="caution">
    <text evidence="6">The sequence shown here is derived from an EMBL/GenBank/DDBJ whole genome shotgun (WGS) entry which is preliminary data.</text>
</comment>
<comment type="similarity">
    <text evidence="1 5">Belongs to the bacterial ribosomal protein bS18 family.</text>
</comment>
<protein>
    <recommendedName>
        <fullName evidence="4">Small ribosomal subunit protein bS18m</fullName>
    </recommendedName>
</protein>
<dbReference type="InterPro" id="IPR001648">
    <property type="entry name" value="Ribosomal_bS18"/>
</dbReference>
<proteinExistence type="inferred from homology"/>
<evidence type="ECO:0000256" key="5">
    <source>
        <dbReference type="RuleBase" id="RU003910"/>
    </source>
</evidence>
<dbReference type="NCBIfam" id="TIGR00165">
    <property type="entry name" value="S18"/>
    <property type="match status" value="1"/>
</dbReference>
<dbReference type="EMBL" id="JAYKXP010000003">
    <property type="protein sequence ID" value="KAK7060494.1"/>
    <property type="molecule type" value="Genomic_DNA"/>
</dbReference>
<dbReference type="GO" id="GO:0032543">
    <property type="term" value="P:mitochondrial translation"/>
    <property type="evidence" value="ECO:0007669"/>
    <property type="project" value="TreeGrafter"/>
</dbReference>
<accession>A0AAW0E952</accession>
<dbReference type="GO" id="GO:0003735">
    <property type="term" value="F:structural constituent of ribosome"/>
    <property type="evidence" value="ECO:0007669"/>
    <property type="project" value="InterPro"/>
</dbReference>
<keyword evidence="2 5" id="KW-0689">Ribosomal protein</keyword>
<sequence length="176" mass="20110">MFSLRQAAKSCLRPFSARCNSTAAKADPTEGLGVIKNVIKEEAKKNPTSFVRNADSPYRSFAPNTFITPQRLTYKAVKKEQRIGLSRPKVGPSKREARKTDPFYQLNIDPLDMTMNPAILNNYMSEMGKIYPRSWTNLTWKSQRRLGKAIRRARMMGIIPLHSKRNILDTSTFQTK</sequence>
<evidence type="ECO:0000256" key="4">
    <source>
        <dbReference type="ARBA" id="ARBA00035264"/>
    </source>
</evidence>
<dbReference type="Pfam" id="PF01084">
    <property type="entry name" value="Ribosomal_S18"/>
    <property type="match status" value="1"/>
</dbReference>
<dbReference type="Gene3D" id="4.10.640.10">
    <property type="entry name" value="Ribosomal protein S18"/>
    <property type="match status" value="1"/>
</dbReference>
<dbReference type="Proteomes" id="UP001383192">
    <property type="component" value="Unassembled WGS sequence"/>
</dbReference>
<evidence type="ECO:0000313" key="6">
    <source>
        <dbReference type="EMBL" id="KAK7060494.1"/>
    </source>
</evidence>
<dbReference type="PANTHER" id="PTHR13479:SF40">
    <property type="entry name" value="SMALL RIBOSOMAL SUBUNIT PROTEIN BS18M"/>
    <property type="match status" value="1"/>
</dbReference>